<protein>
    <submittedName>
        <fullName evidence="1">Uncharacterized protein</fullName>
    </submittedName>
</protein>
<dbReference type="Proteomes" id="UP001596201">
    <property type="component" value="Unassembled WGS sequence"/>
</dbReference>
<keyword evidence="2" id="KW-1185">Reference proteome</keyword>
<reference evidence="1 2" key="1">
    <citation type="journal article" date="2019" name="Int. J. Syst. Evol. Microbiol.">
        <title>The Global Catalogue of Microorganisms (GCM) 10K type strain sequencing project: providing services to taxonomists for standard genome sequencing and annotation.</title>
        <authorList>
            <consortium name="The Broad Institute Genomics Platform"/>
            <consortium name="The Broad Institute Genome Sequencing Center for Infectious Disease"/>
            <person name="Wu L."/>
            <person name="Ma J."/>
        </authorList>
    </citation>
    <scope>NUCLEOTIDE SEQUENCE [LARGE SCALE GENOMIC DNA]</scope>
    <source>
        <strain evidence="1 2">CGMCC 1.12237</strain>
    </source>
</reference>
<comment type="caution">
    <text evidence="1">The sequence shown here is derived from an EMBL/GenBank/DDBJ whole genome shotgun (WGS) entry which is preliminary data.</text>
</comment>
<dbReference type="EMBL" id="JBHSKX010000002">
    <property type="protein sequence ID" value="MFC5367236.1"/>
    <property type="molecule type" value="Genomic_DNA"/>
</dbReference>
<accession>A0ABD5RB51</accession>
<dbReference type="RefSeq" id="WP_227229497.1">
    <property type="nucleotide sequence ID" value="NZ_JAJCVJ010000002.1"/>
</dbReference>
<gene>
    <name evidence="1" type="ORF">ACFPJ5_09810</name>
</gene>
<evidence type="ECO:0000313" key="1">
    <source>
        <dbReference type="EMBL" id="MFC5367236.1"/>
    </source>
</evidence>
<organism evidence="1 2">
    <name type="scientific">Salinirubrum litoreum</name>
    <dbReference type="NCBI Taxonomy" id="1126234"/>
    <lineage>
        <taxon>Archaea</taxon>
        <taxon>Methanobacteriati</taxon>
        <taxon>Methanobacteriota</taxon>
        <taxon>Stenosarchaea group</taxon>
        <taxon>Halobacteria</taxon>
        <taxon>Halobacteriales</taxon>
        <taxon>Haloferacaceae</taxon>
        <taxon>Salinirubrum</taxon>
    </lineage>
</organism>
<sequence length="643" mass="71609">MSRTLDPQWTSQSETMRVLDPLGAESTESTLQSRMFHPILSMAVTQRLRYLSFWCWVTANLDGDAPTDRALYEKVVLLGSDPHACPEEGTSTNGTLNPPDELSEALADDSIDEVPIDAETVSIGSEDTARFDSYYSGVFYNLLLLENDQTVTPLGQALADAYDAAVTFEFESVQAAVEAETLSRSLIERVCNSGCFCQISSQEREILRNAYWYLVSPTVEYDSLQFDQESGPEQLHLREFLLTDSKQLETASIEAELLGVSAADVEMGSENLEQFFEEGRHQFVRSSLTLLLATGDWADRRPTASPSFEHLTDAREVWRFLIHAEYASYGIQALFLAVQGVIRELEPIFPSDVLSSLFDHDEFDSVAGRALEGINLAIDPGADRSTLNDVRDAVYFGEAPTGNFESTLPDGPSLTDMSWADVTSRLVAADTETSEESCFSLTGHSERAYKHQLQSVLADASTVAEYRKVAALAAVLLARVSTRYEEYFVTDPLEPFLAWFKTAHDHPGPQTCWDVANDCEMLPSLATNRADWEGSPFAYTTAAFAKRWTLTEYFERLFEKIGDSNGRSPQLLHLNTDGTLTFDYQVNDGDLYNRGLPNAPTIKWHRIGDIGYELDLLETNRLDSLSLTESGRAFIGSFMEASR</sequence>
<name>A0ABD5RB51_9EURY</name>
<dbReference type="AlphaFoldDB" id="A0ABD5RB51"/>
<evidence type="ECO:0000313" key="2">
    <source>
        <dbReference type="Proteomes" id="UP001596201"/>
    </source>
</evidence>
<proteinExistence type="predicted"/>